<evidence type="ECO:0000313" key="2">
    <source>
        <dbReference type="EMBL" id="PIK41972.1"/>
    </source>
</evidence>
<comment type="caution">
    <text evidence="2">The sequence shown here is derived from an EMBL/GenBank/DDBJ whole genome shotgun (WGS) entry which is preliminary data.</text>
</comment>
<proteinExistence type="predicted"/>
<sequence length="111" mass="12765">QIRSALELWSKKNSPNKYKTLLDIVLNSSVCKDTEHNSCWRKLSGDQGVNTGSAVDDQHIKDTNCERLTESNLYRARNKMDEYIPEQQNKENDDDGFMDQNSSVPKDENVQ</sequence>
<organism evidence="2 3">
    <name type="scientific">Stichopus japonicus</name>
    <name type="common">Sea cucumber</name>
    <dbReference type="NCBI Taxonomy" id="307972"/>
    <lineage>
        <taxon>Eukaryota</taxon>
        <taxon>Metazoa</taxon>
        <taxon>Echinodermata</taxon>
        <taxon>Eleutherozoa</taxon>
        <taxon>Echinozoa</taxon>
        <taxon>Holothuroidea</taxon>
        <taxon>Aspidochirotacea</taxon>
        <taxon>Aspidochirotida</taxon>
        <taxon>Stichopodidae</taxon>
        <taxon>Apostichopus</taxon>
    </lineage>
</organism>
<dbReference type="EMBL" id="MRZV01000972">
    <property type="protein sequence ID" value="PIK41972.1"/>
    <property type="molecule type" value="Genomic_DNA"/>
</dbReference>
<feature type="non-terminal residue" evidence="2">
    <location>
        <position position="1"/>
    </location>
</feature>
<evidence type="ECO:0000313" key="3">
    <source>
        <dbReference type="Proteomes" id="UP000230750"/>
    </source>
</evidence>
<dbReference type="AlphaFoldDB" id="A0A2G8K1U3"/>
<dbReference type="Proteomes" id="UP000230750">
    <property type="component" value="Unassembled WGS sequence"/>
</dbReference>
<keyword evidence="3" id="KW-1185">Reference proteome</keyword>
<reference evidence="2 3" key="1">
    <citation type="journal article" date="2017" name="PLoS Biol.">
        <title>The sea cucumber genome provides insights into morphological evolution and visceral regeneration.</title>
        <authorList>
            <person name="Zhang X."/>
            <person name="Sun L."/>
            <person name="Yuan J."/>
            <person name="Sun Y."/>
            <person name="Gao Y."/>
            <person name="Zhang L."/>
            <person name="Li S."/>
            <person name="Dai H."/>
            <person name="Hamel J.F."/>
            <person name="Liu C."/>
            <person name="Yu Y."/>
            <person name="Liu S."/>
            <person name="Lin W."/>
            <person name="Guo K."/>
            <person name="Jin S."/>
            <person name="Xu P."/>
            <person name="Storey K.B."/>
            <person name="Huan P."/>
            <person name="Zhang T."/>
            <person name="Zhou Y."/>
            <person name="Zhang J."/>
            <person name="Lin C."/>
            <person name="Li X."/>
            <person name="Xing L."/>
            <person name="Huo D."/>
            <person name="Sun M."/>
            <person name="Wang L."/>
            <person name="Mercier A."/>
            <person name="Li F."/>
            <person name="Yang H."/>
            <person name="Xiang J."/>
        </authorList>
    </citation>
    <scope>NUCLEOTIDE SEQUENCE [LARGE SCALE GENOMIC DNA]</scope>
    <source>
        <strain evidence="2">Shaxun</strain>
        <tissue evidence="2">Muscle</tissue>
    </source>
</reference>
<gene>
    <name evidence="2" type="ORF">BSL78_21185</name>
</gene>
<feature type="region of interest" description="Disordered" evidence="1">
    <location>
        <begin position="78"/>
        <end position="111"/>
    </location>
</feature>
<name>A0A2G8K1U3_STIJA</name>
<protein>
    <submittedName>
        <fullName evidence="2">Uncharacterized protein</fullName>
    </submittedName>
</protein>
<evidence type="ECO:0000256" key="1">
    <source>
        <dbReference type="SAM" id="MobiDB-lite"/>
    </source>
</evidence>
<accession>A0A2G8K1U3</accession>